<dbReference type="InterPro" id="IPR000716">
    <property type="entry name" value="Thyroglobulin_1"/>
</dbReference>
<evidence type="ECO:0000256" key="2">
    <source>
        <dbReference type="PROSITE-ProRule" id="PRU00500"/>
    </source>
</evidence>
<reference evidence="5" key="2">
    <citation type="journal article" date="2007" name="PLoS Biol.">
        <title>Survey sequencing and comparative analysis of the elephant shark (Callorhinchus milii) genome.</title>
        <authorList>
            <person name="Venkatesh B."/>
            <person name="Kirkness E.F."/>
            <person name="Loh Y.H."/>
            <person name="Halpern A.L."/>
            <person name="Lee A.P."/>
            <person name="Johnson J."/>
            <person name="Dandona N."/>
            <person name="Viswanathan L.D."/>
            <person name="Tay A."/>
            <person name="Venter J.C."/>
            <person name="Strausberg R.L."/>
            <person name="Brenner S."/>
        </authorList>
    </citation>
    <scope>NUCLEOTIDE SEQUENCE [LARGE SCALE GENOMIC DNA]</scope>
</reference>
<dbReference type="Ensembl" id="ENSCMIT00000010768.1">
    <property type="protein sequence ID" value="ENSCMIP00000010495.1"/>
    <property type="gene ID" value="ENSCMIG00000005536.1"/>
</dbReference>
<dbReference type="STRING" id="7868.ENSCMIP00000010495"/>
<dbReference type="SUPFAM" id="SSF57610">
    <property type="entry name" value="Thyroglobulin type-1 domain"/>
    <property type="match status" value="1"/>
</dbReference>
<dbReference type="InParanoid" id="A0A4W3H568"/>
<dbReference type="InterPro" id="IPR036857">
    <property type="entry name" value="Thyroglobulin_1_sf"/>
</dbReference>
<reference evidence="5" key="3">
    <citation type="journal article" date="2014" name="Nature">
        <title>Elephant shark genome provides unique insights into gnathostome evolution.</title>
        <authorList>
            <consortium name="International Elephant Shark Genome Sequencing Consortium"/>
            <person name="Venkatesh B."/>
            <person name="Lee A.P."/>
            <person name="Ravi V."/>
            <person name="Maurya A.K."/>
            <person name="Lian M.M."/>
            <person name="Swann J.B."/>
            <person name="Ohta Y."/>
            <person name="Flajnik M.F."/>
            <person name="Sutoh Y."/>
            <person name="Kasahara M."/>
            <person name="Hoon S."/>
            <person name="Gangu V."/>
            <person name="Roy S.W."/>
            <person name="Irimia M."/>
            <person name="Korzh V."/>
            <person name="Kondrychyn I."/>
            <person name="Lim Z.W."/>
            <person name="Tay B.H."/>
            <person name="Tohari S."/>
            <person name="Kong K.W."/>
            <person name="Ho S."/>
            <person name="Lorente-Galdos B."/>
            <person name="Quilez J."/>
            <person name="Marques-Bonet T."/>
            <person name="Raney B.J."/>
            <person name="Ingham P.W."/>
            <person name="Tay A."/>
            <person name="Hillier L.W."/>
            <person name="Minx P."/>
            <person name="Boehm T."/>
            <person name="Wilson R.K."/>
            <person name="Brenner S."/>
            <person name="Warren W.C."/>
        </authorList>
    </citation>
    <scope>NUCLEOTIDE SEQUENCE [LARGE SCALE GENOMIC DNA]</scope>
</reference>
<name>A0A4W3H568_CALMI</name>
<feature type="domain" description="Thyroglobulin type-1" evidence="3">
    <location>
        <begin position="58"/>
        <end position="137"/>
    </location>
</feature>
<reference evidence="4" key="4">
    <citation type="submission" date="2025-08" db="UniProtKB">
        <authorList>
            <consortium name="Ensembl"/>
        </authorList>
    </citation>
    <scope>IDENTIFICATION</scope>
</reference>
<keyword evidence="5" id="KW-1185">Reference proteome</keyword>
<dbReference type="Proteomes" id="UP000314986">
    <property type="component" value="Unassembled WGS sequence"/>
</dbReference>
<evidence type="ECO:0000256" key="1">
    <source>
        <dbReference type="ARBA" id="ARBA00023157"/>
    </source>
</evidence>
<evidence type="ECO:0000313" key="5">
    <source>
        <dbReference type="Proteomes" id="UP000314986"/>
    </source>
</evidence>
<proteinExistence type="predicted"/>
<dbReference type="Gene3D" id="4.10.800.10">
    <property type="entry name" value="Thyroglobulin type-1"/>
    <property type="match status" value="1"/>
</dbReference>
<feature type="disulfide bond" evidence="2">
    <location>
        <begin position="61"/>
        <end position="80"/>
    </location>
</feature>
<dbReference type="PROSITE" id="PS51162">
    <property type="entry name" value="THYROGLOBULIN_1_2"/>
    <property type="match status" value="1"/>
</dbReference>
<protein>
    <recommendedName>
        <fullName evidence="3">Thyroglobulin type-1 domain-containing protein</fullName>
    </recommendedName>
</protein>
<organism evidence="4 5">
    <name type="scientific">Callorhinchus milii</name>
    <name type="common">Ghost shark</name>
    <dbReference type="NCBI Taxonomy" id="7868"/>
    <lineage>
        <taxon>Eukaryota</taxon>
        <taxon>Metazoa</taxon>
        <taxon>Chordata</taxon>
        <taxon>Craniata</taxon>
        <taxon>Vertebrata</taxon>
        <taxon>Chondrichthyes</taxon>
        <taxon>Holocephali</taxon>
        <taxon>Chimaeriformes</taxon>
        <taxon>Callorhinchidae</taxon>
        <taxon>Callorhinchus</taxon>
    </lineage>
</organism>
<reference evidence="5" key="1">
    <citation type="journal article" date="2006" name="Science">
        <title>Ancient noncoding elements conserved in the human genome.</title>
        <authorList>
            <person name="Venkatesh B."/>
            <person name="Kirkness E.F."/>
            <person name="Loh Y.H."/>
            <person name="Halpern A.L."/>
            <person name="Lee A.P."/>
            <person name="Johnson J."/>
            <person name="Dandona N."/>
            <person name="Viswanathan L.D."/>
            <person name="Tay A."/>
            <person name="Venter J.C."/>
            <person name="Strausberg R.L."/>
            <person name="Brenner S."/>
        </authorList>
    </citation>
    <scope>NUCLEOTIDE SEQUENCE [LARGE SCALE GENOMIC DNA]</scope>
</reference>
<evidence type="ECO:0000313" key="4">
    <source>
        <dbReference type="Ensembl" id="ENSCMIP00000010495.1"/>
    </source>
</evidence>
<reference evidence="4" key="5">
    <citation type="submission" date="2025-09" db="UniProtKB">
        <authorList>
            <consortium name="Ensembl"/>
        </authorList>
    </citation>
    <scope>IDENTIFICATION</scope>
</reference>
<accession>A0A4W3H568</accession>
<dbReference type="Pfam" id="PF00086">
    <property type="entry name" value="Thyroglobulin_1"/>
    <property type="match status" value="1"/>
</dbReference>
<keyword evidence="1 2" id="KW-1015">Disulfide bond</keyword>
<evidence type="ECO:0000259" key="3">
    <source>
        <dbReference type="PROSITE" id="PS51162"/>
    </source>
</evidence>
<comment type="caution">
    <text evidence="2">Lacks conserved residue(s) required for the propagation of feature annotation.</text>
</comment>
<dbReference type="AlphaFoldDB" id="A0A4W3H568"/>
<sequence>PGSVDTQCRGSVTESLTLTWECGRTVLREVCSVADLGVHCASCSHPLCISRFSPGTGPAGCEVRARGLLHAAEMESPPQCSPDGHYLPVQCRLINSTDGTTINRFLSTFHTFHDSRQMLTDVSGFCYCVDALGREQQ</sequence>